<proteinExistence type="inferred from homology"/>
<dbReference type="SUPFAM" id="SSF53850">
    <property type="entry name" value="Periplasmic binding protein-like II"/>
    <property type="match status" value="1"/>
</dbReference>
<reference evidence="3" key="1">
    <citation type="journal article" date="2021" name="Syst. Appl. Microbiol.">
        <title>Roseomonas hellenica sp. nov., isolated from roots of wild-growing Alkanna tinctoria.</title>
        <authorList>
            <person name="Rat A."/>
            <person name="Naranjo H.D."/>
            <person name="Lebbe L."/>
            <person name="Cnockaert M."/>
            <person name="Krigas N."/>
            <person name="Grigoriadou K."/>
            <person name="Maloupa E."/>
            <person name="Willems A."/>
        </authorList>
    </citation>
    <scope>NUCLEOTIDE SEQUENCE [LARGE SCALE GENOMIC DNA]</scope>
    <source>
        <strain evidence="3">LMG 31523</strain>
    </source>
</reference>
<dbReference type="PANTHER" id="PTHR42928">
    <property type="entry name" value="TRICARBOXYLATE-BINDING PROTEIN"/>
    <property type="match status" value="1"/>
</dbReference>
<comment type="similarity">
    <text evidence="1">Belongs to the UPF0065 (bug) family.</text>
</comment>
<dbReference type="Pfam" id="PF03401">
    <property type="entry name" value="TctC"/>
    <property type="match status" value="1"/>
</dbReference>
<evidence type="ECO:0000313" key="3">
    <source>
        <dbReference type="Proteomes" id="UP001196870"/>
    </source>
</evidence>
<dbReference type="EMBL" id="JAAGBB010000011">
    <property type="protein sequence ID" value="MBR0664962.1"/>
    <property type="molecule type" value="Genomic_DNA"/>
</dbReference>
<dbReference type="PIRSF" id="PIRSF017082">
    <property type="entry name" value="YflP"/>
    <property type="match status" value="1"/>
</dbReference>
<comment type="caution">
    <text evidence="2">The sequence shown here is derived from an EMBL/GenBank/DDBJ whole genome shotgun (WGS) entry which is preliminary data.</text>
</comment>
<keyword evidence="3" id="KW-1185">Reference proteome</keyword>
<protein>
    <submittedName>
        <fullName evidence="2">Tripartite tricarboxylate transporter substrate binding protein</fullName>
    </submittedName>
</protein>
<evidence type="ECO:0000313" key="2">
    <source>
        <dbReference type="EMBL" id="MBR0664962.1"/>
    </source>
</evidence>
<dbReference type="RefSeq" id="WP_211852626.1">
    <property type="nucleotide sequence ID" value="NZ_JAAGBB010000011.1"/>
</dbReference>
<dbReference type="Proteomes" id="UP001196870">
    <property type="component" value="Unassembled WGS sequence"/>
</dbReference>
<gene>
    <name evidence="2" type="ORF">GXW71_11415</name>
</gene>
<dbReference type="Gene3D" id="3.40.190.150">
    <property type="entry name" value="Bordetella uptake gene, domain 1"/>
    <property type="match status" value="1"/>
</dbReference>
<dbReference type="PANTHER" id="PTHR42928:SF5">
    <property type="entry name" value="BLR1237 PROTEIN"/>
    <property type="match status" value="1"/>
</dbReference>
<sequence>MTTPMPTRRGFTAAILAAPALLAGPGRGRAAEGWAPSRPIRIVVPFTPGQANDIFARLLAEKASELRWPQQRVVVENRAGAGGTIGMQAVAQAAPDGHTLVFGSLATFAINPAIMANLPYDPERDFLPVTRIFEGPLLVVVPARGPDRDLAGLAARLRTGGLTYASSGPGTTQHLSTELFLQGIGARATHVPYRGSGPAMTDVAGGAVDFAFESAAAAQPLVASGMLRALAVSSARPTPGLDLPTVAEAASLPGYAVNGSGGVLAPARTPAATIAALHEGFAAAMADATVRARVTEAGTIPLAEGPEAFGRFIRDERRKWAEVARRGAIRIE</sequence>
<accession>A0ABS5EXD4</accession>
<dbReference type="Gene3D" id="3.40.190.10">
    <property type="entry name" value="Periplasmic binding protein-like II"/>
    <property type="match status" value="1"/>
</dbReference>
<evidence type="ECO:0000256" key="1">
    <source>
        <dbReference type="ARBA" id="ARBA00006987"/>
    </source>
</evidence>
<name>A0ABS5EXD4_9PROT</name>
<dbReference type="InterPro" id="IPR042100">
    <property type="entry name" value="Bug_dom1"/>
</dbReference>
<dbReference type="InterPro" id="IPR005064">
    <property type="entry name" value="BUG"/>
</dbReference>
<organism evidence="2 3">
    <name type="scientific">Plastoroseomonas hellenica</name>
    <dbReference type="NCBI Taxonomy" id="2687306"/>
    <lineage>
        <taxon>Bacteria</taxon>
        <taxon>Pseudomonadati</taxon>
        <taxon>Pseudomonadota</taxon>
        <taxon>Alphaproteobacteria</taxon>
        <taxon>Acetobacterales</taxon>
        <taxon>Acetobacteraceae</taxon>
        <taxon>Plastoroseomonas</taxon>
    </lineage>
</organism>